<sequence>MKDVSPEQKELIEKRLQLPDPLKPPPRDKMRLGFRNGIHATADVVPLDSVPAGLRTFRVGRHLQPPMLCYGWPVNVPELVNLAESKGFLGETTTREDVSPIGRIDVYDTQHLLQHVVRDDLGITSITPEIKFIYPKGNGREALICLWTTWNDPSDDPPPNDVQKIATFLGLEEQSPKWYISFEEGKWAFRTFRKFPVPREIIRYGVIRYEGINDNGCQRCKVRPLP</sequence>
<organism evidence="2 3">
    <name type="scientific">Gymnopilus dilepis</name>
    <dbReference type="NCBI Taxonomy" id="231916"/>
    <lineage>
        <taxon>Eukaryota</taxon>
        <taxon>Fungi</taxon>
        <taxon>Dikarya</taxon>
        <taxon>Basidiomycota</taxon>
        <taxon>Agaricomycotina</taxon>
        <taxon>Agaricomycetes</taxon>
        <taxon>Agaricomycetidae</taxon>
        <taxon>Agaricales</taxon>
        <taxon>Agaricineae</taxon>
        <taxon>Hymenogastraceae</taxon>
        <taxon>Gymnopilus</taxon>
    </lineage>
</organism>
<dbReference type="Proteomes" id="UP000284706">
    <property type="component" value="Unassembled WGS sequence"/>
</dbReference>
<feature type="region of interest" description="Disordered" evidence="1">
    <location>
        <begin position="1"/>
        <end position="28"/>
    </location>
</feature>
<gene>
    <name evidence="2" type="ORF">CVT26_012533</name>
</gene>
<keyword evidence="3" id="KW-1185">Reference proteome</keyword>
<dbReference type="AlphaFoldDB" id="A0A409WAK4"/>
<name>A0A409WAK4_9AGAR</name>
<dbReference type="OrthoDB" id="2996761at2759"/>
<evidence type="ECO:0000313" key="2">
    <source>
        <dbReference type="EMBL" id="PPQ75546.1"/>
    </source>
</evidence>
<reference evidence="2 3" key="1">
    <citation type="journal article" date="2018" name="Evol. Lett.">
        <title>Horizontal gene cluster transfer increased hallucinogenic mushroom diversity.</title>
        <authorList>
            <person name="Reynolds H.T."/>
            <person name="Vijayakumar V."/>
            <person name="Gluck-Thaler E."/>
            <person name="Korotkin H.B."/>
            <person name="Matheny P.B."/>
            <person name="Slot J.C."/>
        </authorList>
    </citation>
    <scope>NUCLEOTIDE SEQUENCE [LARGE SCALE GENOMIC DNA]</scope>
    <source>
        <strain evidence="2 3">SRW20</strain>
    </source>
</reference>
<feature type="compositionally biased region" description="Basic and acidic residues" evidence="1">
    <location>
        <begin position="1"/>
        <end position="17"/>
    </location>
</feature>
<protein>
    <submittedName>
        <fullName evidence="2">Uncharacterized protein</fullName>
    </submittedName>
</protein>
<dbReference type="InParanoid" id="A0A409WAK4"/>
<accession>A0A409WAK4</accession>
<proteinExistence type="predicted"/>
<dbReference type="EMBL" id="NHYE01005250">
    <property type="protein sequence ID" value="PPQ75546.1"/>
    <property type="molecule type" value="Genomic_DNA"/>
</dbReference>
<comment type="caution">
    <text evidence="2">The sequence shown here is derived from an EMBL/GenBank/DDBJ whole genome shotgun (WGS) entry which is preliminary data.</text>
</comment>
<evidence type="ECO:0000256" key="1">
    <source>
        <dbReference type="SAM" id="MobiDB-lite"/>
    </source>
</evidence>
<evidence type="ECO:0000313" key="3">
    <source>
        <dbReference type="Proteomes" id="UP000284706"/>
    </source>
</evidence>